<dbReference type="AlphaFoldDB" id="A0AAV9VFR5"/>
<evidence type="ECO:0000259" key="2">
    <source>
        <dbReference type="PROSITE" id="PS50011"/>
    </source>
</evidence>
<dbReference type="SUPFAM" id="SSF49879">
    <property type="entry name" value="SMAD/FHA domain"/>
    <property type="match status" value="1"/>
</dbReference>
<dbReference type="GO" id="GO:0005634">
    <property type="term" value="C:nucleus"/>
    <property type="evidence" value="ECO:0007669"/>
    <property type="project" value="TreeGrafter"/>
</dbReference>
<reference evidence="3 4" key="1">
    <citation type="submission" date="2019-10" db="EMBL/GenBank/DDBJ databases">
        <authorList>
            <person name="Palmer J.M."/>
        </authorList>
    </citation>
    <scope>NUCLEOTIDE SEQUENCE [LARGE SCALE GENOMIC DNA]</scope>
    <source>
        <strain evidence="3 4">TWF696</strain>
    </source>
</reference>
<gene>
    <name evidence="3" type="ORF">TWF696_001102</name>
</gene>
<protein>
    <recommendedName>
        <fullName evidence="2">Protein kinase domain-containing protein</fullName>
    </recommendedName>
</protein>
<comment type="caution">
    <text evidence="3">The sequence shown here is derived from an EMBL/GenBank/DDBJ whole genome shotgun (WGS) entry which is preliminary data.</text>
</comment>
<proteinExistence type="predicted"/>
<organism evidence="3 4">
    <name type="scientific">Orbilia brochopaga</name>
    <dbReference type="NCBI Taxonomy" id="3140254"/>
    <lineage>
        <taxon>Eukaryota</taxon>
        <taxon>Fungi</taxon>
        <taxon>Dikarya</taxon>
        <taxon>Ascomycota</taxon>
        <taxon>Pezizomycotina</taxon>
        <taxon>Orbiliomycetes</taxon>
        <taxon>Orbiliales</taxon>
        <taxon>Orbiliaceae</taxon>
        <taxon>Orbilia</taxon>
    </lineage>
</organism>
<dbReference type="PROSITE" id="PS50011">
    <property type="entry name" value="PROTEIN_KINASE_DOM"/>
    <property type="match status" value="1"/>
</dbReference>
<dbReference type="InterPro" id="IPR008984">
    <property type="entry name" value="SMAD_FHA_dom_sf"/>
</dbReference>
<dbReference type="Pfam" id="PF00069">
    <property type="entry name" value="Pkinase"/>
    <property type="match status" value="1"/>
</dbReference>
<dbReference type="SMART" id="SM00220">
    <property type="entry name" value="S_TKc"/>
    <property type="match status" value="1"/>
</dbReference>
<evidence type="ECO:0000313" key="4">
    <source>
        <dbReference type="Proteomes" id="UP001375240"/>
    </source>
</evidence>
<dbReference type="Proteomes" id="UP001375240">
    <property type="component" value="Unassembled WGS sequence"/>
</dbReference>
<dbReference type="InterPro" id="IPR000719">
    <property type="entry name" value="Prot_kinase_dom"/>
</dbReference>
<keyword evidence="4" id="KW-1185">Reference proteome</keyword>
<dbReference type="GO" id="GO:0004674">
    <property type="term" value="F:protein serine/threonine kinase activity"/>
    <property type="evidence" value="ECO:0007669"/>
    <property type="project" value="TreeGrafter"/>
</dbReference>
<sequence length="798" mass="89699">MSLQILNEDFPDDVIVALLPAFRHDPEEIVYSSEKLFRLKIKSRLNQHYQSMSSSEVDGIVFRLTDPPKSGDLLHGYTIGSSRDADLRIKMPGVSRIMFRIHFNPDNGVLLITNSANKPLTRATTRRDNWRPRETFVLSHKFSLKFGEHTRGFIGIVPNSKEHDDQRRAHLRNILGDKFVNLGHPLSPPCEEITMDDYAIWGSAQLGRNRRVCHLVHRDTGASYAGKYFLGDASRKAQRERDILEALKDDHIIRTFGVETMYNRDRKMVAGDPTTSARVPASCLLVMELCGEDLGKFDMTKWPQDSIVKLLYQLCTGLRHIHNLGLIHGNIQPENILVKSLEPLNIRISGFGTAFPEASPLEAVVREALYKRDISVTGEIEDVFSWNDTYVGYPSGCPKRIEDVSIWGQICDEVQRKGSIAMRLKDLDSSPKPVEDNWYRAPEMPTKPTCKADIWSVGVIALQHHFSLDDLIAQSISRTVSFHDLCYELRSCWLYAHLLEYHVDRRLDAGGACELFHNYMTKTPSFGPTDIVTPENLSQMSPQWGDDRDHDVNFASGYTTPFYHYSSTPITITQSPVQVYEMNDGASEDGMRLKFSPTRRRAPTILIPASVITSLTSHTEEDYPHQHLAPSELDEADMVPLAASEASEEDETWEQLLPPSRPNTPQDQEGEDVTETMNSKEQTRAVTPTSTEIINPTEAGVVQSVGKRKREAKDGGNSFISTDFTLSAATMVDEEDLSAPGLTMGESNLEETVPATSAERAVKRTFVRSLKGTQAVRYSLRLRASLGRQASEHRHSVA</sequence>
<name>A0AAV9VFR5_9PEZI</name>
<dbReference type="PANTHER" id="PTHR44167">
    <property type="entry name" value="OVARIAN-SPECIFIC SERINE/THREONINE-PROTEIN KINASE LOK-RELATED"/>
    <property type="match status" value="1"/>
</dbReference>
<evidence type="ECO:0000313" key="3">
    <source>
        <dbReference type="EMBL" id="KAK6359981.1"/>
    </source>
</evidence>
<feature type="compositionally biased region" description="Polar residues" evidence="1">
    <location>
        <begin position="675"/>
        <end position="694"/>
    </location>
</feature>
<dbReference type="GO" id="GO:0005524">
    <property type="term" value="F:ATP binding"/>
    <property type="evidence" value="ECO:0007669"/>
    <property type="project" value="InterPro"/>
</dbReference>
<dbReference type="EMBL" id="JAVHNQ010000001">
    <property type="protein sequence ID" value="KAK6359981.1"/>
    <property type="molecule type" value="Genomic_DNA"/>
</dbReference>
<evidence type="ECO:0000256" key="1">
    <source>
        <dbReference type="SAM" id="MobiDB-lite"/>
    </source>
</evidence>
<dbReference type="InterPro" id="IPR011009">
    <property type="entry name" value="Kinase-like_dom_sf"/>
</dbReference>
<feature type="domain" description="Protein kinase" evidence="2">
    <location>
        <begin position="195"/>
        <end position="520"/>
    </location>
</feature>
<dbReference type="Gene3D" id="1.10.510.10">
    <property type="entry name" value="Transferase(Phosphotransferase) domain 1"/>
    <property type="match status" value="1"/>
</dbReference>
<dbReference type="PANTHER" id="PTHR44167:SF30">
    <property type="entry name" value="PHOSPHORYLASE KINASE"/>
    <property type="match status" value="1"/>
</dbReference>
<dbReference type="SUPFAM" id="SSF56112">
    <property type="entry name" value="Protein kinase-like (PK-like)"/>
    <property type="match status" value="1"/>
</dbReference>
<accession>A0AAV9VFR5</accession>
<feature type="region of interest" description="Disordered" evidence="1">
    <location>
        <begin position="642"/>
        <end position="719"/>
    </location>
</feature>
<dbReference type="GO" id="GO:0044773">
    <property type="term" value="P:mitotic DNA damage checkpoint signaling"/>
    <property type="evidence" value="ECO:0007669"/>
    <property type="project" value="TreeGrafter"/>
</dbReference>